<gene>
    <name evidence="2" type="ORF">PVAND_011146</name>
</gene>
<evidence type="ECO:0000313" key="2">
    <source>
        <dbReference type="EMBL" id="KAG5681737.1"/>
    </source>
</evidence>
<comment type="similarity">
    <text evidence="1">Belongs to the UPF0488 family.</text>
</comment>
<proteinExistence type="inferred from homology"/>
<dbReference type="PANTHER" id="PTHR13602:SF2">
    <property type="entry name" value="UPF0488 PROTEIN C8ORF33"/>
    <property type="match status" value="1"/>
</dbReference>
<evidence type="ECO:0000256" key="1">
    <source>
        <dbReference type="ARBA" id="ARBA00005707"/>
    </source>
</evidence>
<evidence type="ECO:0000313" key="3">
    <source>
        <dbReference type="Proteomes" id="UP001107558"/>
    </source>
</evidence>
<sequence length="156" mass="18182">MPPKRIVSSNSKLTKPPTLVKDNNEEIDIESELKFDNEVLWCISQFENLIKSGKINDAKKQESMKAIITLKKSTIPKIQKIQLMRQYFKDYKTKMQKDEETVTSSQKVHFESQPQLNGKFVKRKTENNSRSSNTAFLFNFDDDKLSNDMDEKLSLQ</sequence>
<name>A0A9J6CHQ5_POLVA</name>
<dbReference type="InterPro" id="IPR029274">
    <property type="entry name" value="DUF4615"/>
</dbReference>
<organism evidence="2 3">
    <name type="scientific">Polypedilum vanderplanki</name>
    <name type="common">Sleeping chironomid midge</name>
    <dbReference type="NCBI Taxonomy" id="319348"/>
    <lineage>
        <taxon>Eukaryota</taxon>
        <taxon>Metazoa</taxon>
        <taxon>Ecdysozoa</taxon>
        <taxon>Arthropoda</taxon>
        <taxon>Hexapoda</taxon>
        <taxon>Insecta</taxon>
        <taxon>Pterygota</taxon>
        <taxon>Neoptera</taxon>
        <taxon>Endopterygota</taxon>
        <taxon>Diptera</taxon>
        <taxon>Nematocera</taxon>
        <taxon>Chironomoidea</taxon>
        <taxon>Chironomidae</taxon>
        <taxon>Chironominae</taxon>
        <taxon>Polypedilum</taxon>
        <taxon>Polypedilum</taxon>
    </lineage>
</organism>
<dbReference type="OrthoDB" id="20277at2759"/>
<dbReference type="AlphaFoldDB" id="A0A9J6CHQ5"/>
<accession>A0A9J6CHQ5</accession>
<dbReference type="EMBL" id="JADBJN010000001">
    <property type="protein sequence ID" value="KAG5681737.1"/>
    <property type="molecule type" value="Genomic_DNA"/>
</dbReference>
<keyword evidence="3" id="KW-1185">Reference proteome</keyword>
<dbReference type="Proteomes" id="UP001107558">
    <property type="component" value="Chromosome 1"/>
</dbReference>
<dbReference type="PANTHER" id="PTHR13602">
    <property type="entry name" value="UPF0488 PROTEIN C8ORF33"/>
    <property type="match status" value="1"/>
</dbReference>
<dbReference type="Pfam" id="PF15393">
    <property type="entry name" value="DUF4615"/>
    <property type="match status" value="1"/>
</dbReference>
<comment type="caution">
    <text evidence="2">The sequence shown here is derived from an EMBL/GenBank/DDBJ whole genome shotgun (WGS) entry which is preliminary data.</text>
</comment>
<protein>
    <submittedName>
        <fullName evidence="2">Uncharacterized protein</fullName>
    </submittedName>
</protein>
<reference evidence="2" key="1">
    <citation type="submission" date="2021-03" db="EMBL/GenBank/DDBJ databases">
        <title>Chromosome level genome of the anhydrobiotic midge Polypedilum vanderplanki.</title>
        <authorList>
            <person name="Yoshida Y."/>
            <person name="Kikawada T."/>
            <person name="Gusev O."/>
        </authorList>
    </citation>
    <scope>NUCLEOTIDE SEQUENCE</scope>
    <source>
        <strain evidence="2">NIAS01</strain>
        <tissue evidence="2">Whole body or cell culture</tissue>
    </source>
</reference>